<dbReference type="FunCoup" id="G0PIA4">
    <property type="interactions" value="1205"/>
</dbReference>
<feature type="compositionally biased region" description="Low complexity" evidence="1">
    <location>
        <begin position="223"/>
        <end position="233"/>
    </location>
</feature>
<protein>
    <submittedName>
        <fullName evidence="2">Uncharacterized protein</fullName>
    </submittedName>
</protein>
<dbReference type="OrthoDB" id="5825836at2759"/>
<sequence length="241" mass="27594">MDYEPITPSYHDLTATCAACQTLAPFSQLFVCLKEDCGHVLQQKLPVLSPSLFYRREKVFCGACTFRGSHKAHRKYMQRAEPLAFITASGEMGTKLQMEFDKFLKTGEDTAVGYYMQENMELKNLPTPRIVEYLSKSGTIMEWHRRVAVLYNASKTLTDFREEGQKFVKEQAEELLTEFSKTSKQIHRILTVTQPDMEQLREERHETHLREMGIDPSTEDARSSFSSTSSTSTKAPKKKNG</sequence>
<dbReference type="HOGENOM" id="CLU_101907_0_0_1"/>
<dbReference type="AlphaFoldDB" id="G0PIA4"/>
<dbReference type="Proteomes" id="UP000008068">
    <property type="component" value="Unassembled WGS sequence"/>
</dbReference>
<name>G0PIA4_CAEBE</name>
<dbReference type="EMBL" id="GL380544">
    <property type="protein sequence ID" value="EGT57439.1"/>
    <property type="molecule type" value="Genomic_DNA"/>
</dbReference>
<evidence type="ECO:0000313" key="3">
    <source>
        <dbReference type="Proteomes" id="UP000008068"/>
    </source>
</evidence>
<accession>G0PIA4</accession>
<gene>
    <name evidence="2" type="ORF">CAEBREN_25982</name>
</gene>
<dbReference type="eggNOG" id="ENOG502THYE">
    <property type="taxonomic scope" value="Eukaryota"/>
</dbReference>
<proteinExistence type="predicted"/>
<evidence type="ECO:0000256" key="1">
    <source>
        <dbReference type="SAM" id="MobiDB-lite"/>
    </source>
</evidence>
<evidence type="ECO:0000313" key="2">
    <source>
        <dbReference type="EMBL" id="EGT57439.1"/>
    </source>
</evidence>
<reference evidence="3" key="1">
    <citation type="submission" date="2011-07" db="EMBL/GenBank/DDBJ databases">
        <authorList>
            <consortium name="Caenorhabditis brenneri Sequencing and Analysis Consortium"/>
            <person name="Wilson R.K."/>
        </authorList>
    </citation>
    <scope>NUCLEOTIDE SEQUENCE [LARGE SCALE GENOMIC DNA]</scope>
    <source>
        <strain evidence="3">PB2801</strain>
    </source>
</reference>
<feature type="compositionally biased region" description="Basic and acidic residues" evidence="1">
    <location>
        <begin position="198"/>
        <end position="213"/>
    </location>
</feature>
<dbReference type="InParanoid" id="G0PIA4"/>
<organism evidence="3">
    <name type="scientific">Caenorhabditis brenneri</name>
    <name type="common">Nematode worm</name>
    <dbReference type="NCBI Taxonomy" id="135651"/>
    <lineage>
        <taxon>Eukaryota</taxon>
        <taxon>Metazoa</taxon>
        <taxon>Ecdysozoa</taxon>
        <taxon>Nematoda</taxon>
        <taxon>Chromadorea</taxon>
        <taxon>Rhabditida</taxon>
        <taxon>Rhabditina</taxon>
        <taxon>Rhabditomorpha</taxon>
        <taxon>Rhabditoidea</taxon>
        <taxon>Rhabditidae</taxon>
        <taxon>Peloderinae</taxon>
        <taxon>Caenorhabditis</taxon>
    </lineage>
</organism>
<keyword evidence="3" id="KW-1185">Reference proteome</keyword>
<feature type="region of interest" description="Disordered" evidence="1">
    <location>
        <begin position="197"/>
        <end position="241"/>
    </location>
</feature>